<reference evidence="1" key="1">
    <citation type="submission" date="2022-08" db="EMBL/GenBank/DDBJ databases">
        <title>Novel sulphate-reducing endosymbionts in the free-living metamonad Anaeramoeba.</title>
        <authorList>
            <person name="Jerlstrom-Hultqvist J."/>
            <person name="Cepicka I."/>
            <person name="Gallot-Lavallee L."/>
            <person name="Salas-Leiva D."/>
            <person name="Curtis B.A."/>
            <person name="Zahonova K."/>
            <person name="Pipaliya S."/>
            <person name="Dacks J."/>
            <person name="Roger A.J."/>
        </authorList>
    </citation>
    <scope>NUCLEOTIDE SEQUENCE</scope>
    <source>
        <strain evidence="1">Busselton2</strain>
    </source>
</reference>
<comment type="caution">
    <text evidence="1">The sequence shown here is derived from an EMBL/GenBank/DDBJ whole genome shotgun (WGS) entry which is preliminary data.</text>
</comment>
<evidence type="ECO:0000313" key="2">
    <source>
        <dbReference type="Proteomes" id="UP001146793"/>
    </source>
</evidence>
<gene>
    <name evidence="1" type="ORF">M0812_01706</name>
</gene>
<dbReference type="EMBL" id="JANTQA010000042">
    <property type="protein sequence ID" value="KAJ3434588.1"/>
    <property type="molecule type" value="Genomic_DNA"/>
</dbReference>
<name>A0AAV7YXP3_9EUKA</name>
<organism evidence="1 2">
    <name type="scientific">Anaeramoeba flamelloides</name>
    <dbReference type="NCBI Taxonomy" id="1746091"/>
    <lineage>
        <taxon>Eukaryota</taxon>
        <taxon>Metamonada</taxon>
        <taxon>Anaeramoebidae</taxon>
        <taxon>Anaeramoeba</taxon>
    </lineage>
</organism>
<protein>
    <submittedName>
        <fullName evidence="1">Uncharacterized protein</fullName>
    </submittedName>
</protein>
<proteinExistence type="predicted"/>
<dbReference type="Proteomes" id="UP001146793">
    <property type="component" value="Unassembled WGS sequence"/>
</dbReference>
<evidence type="ECO:0000313" key="1">
    <source>
        <dbReference type="EMBL" id="KAJ3434588.1"/>
    </source>
</evidence>
<dbReference type="AlphaFoldDB" id="A0AAV7YXP3"/>
<accession>A0AAV7YXP3</accession>
<sequence length="148" mass="17513">MLAIKNRKKSQKTFSFINFSNDVSPGYQIISSNTKGFVTSNSGRLKNEKYYFEIQKDSKKSDFIHKKTRLAQYLHRIEQMSTIKTSPTLFSQKFRSKNFRRTKYPRRASNQQKVKIKVRRVNKTINTFLLKQGKNKSTSKRHKKKKNA</sequence>